<dbReference type="PANTHER" id="PTHR10885:SF0">
    <property type="entry name" value="ISOPENTENYL-DIPHOSPHATE DELTA-ISOMERASE"/>
    <property type="match status" value="1"/>
</dbReference>
<dbReference type="OrthoDB" id="9780586at2"/>
<name>A0A1V4H9V3_9BACL</name>
<protein>
    <submittedName>
        <fullName evidence="2">NUDIX hydrolase</fullName>
    </submittedName>
</protein>
<evidence type="ECO:0000313" key="3">
    <source>
        <dbReference type="Proteomes" id="UP000190626"/>
    </source>
</evidence>
<dbReference type="PANTHER" id="PTHR10885">
    <property type="entry name" value="ISOPENTENYL-DIPHOSPHATE DELTA-ISOMERASE"/>
    <property type="match status" value="1"/>
</dbReference>
<feature type="domain" description="Nudix hydrolase" evidence="1">
    <location>
        <begin position="29"/>
        <end position="169"/>
    </location>
</feature>
<sequence>MENEKLNIFDKDRNQVGVATREEVHRVGHWHEAFHCWFFSRENEVDYIYLQLRSDMKKDYPNLLDITAAGHLLAHETVHDGAREIKEEIGIEVSFNELVSLGIIEYCEIKENFIDNELANVFLYETNNTFVDFTLQKEEVSGIVRVEFDDFYEFWLGNKEEIRVKGFEINKVGKKVLIDKNVGKSEFVPHANSFYVSIVKLIREKLVNKR</sequence>
<dbReference type="PROSITE" id="PS51462">
    <property type="entry name" value="NUDIX"/>
    <property type="match status" value="1"/>
</dbReference>
<evidence type="ECO:0000313" key="2">
    <source>
        <dbReference type="EMBL" id="OPH47770.1"/>
    </source>
</evidence>
<reference evidence="3" key="1">
    <citation type="submission" date="2016-07" db="EMBL/GenBank/DDBJ databases">
        <authorList>
            <person name="Florea S."/>
            <person name="Webb J.S."/>
            <person name="Jaromczyk J."/>
            <person name="Schardl C.L."/>
        </authorList>
    </citation>
    <scope>NUCLEOTIDE SEQUENCE [LARGE SCALE GENOMIC DNA]</scope>
    <source>
        <strain evidence="3">CY1</strain>
    </source>
</reference>
<dbReference type="RefSeq" id="WP_079419869.1">
    <property type="nucleotide sequence ID" value="NZ_MBTG01000055.1"/>
</dbReference>
<keyword evidence="3" id="KW-1185">Reference proteome</keyword>
<dbReference type="Proteomes" id="UP000190626">
    <property type="component" value="Unassembled WGS sequence"/>
</dbReference>
<keyword evidence="2" id="KW-0378">Hydrolase</keyword>
<dbReference type="STRING" id="1469647.BC351_39765"/>
<gene>
    <name evidence="2" type="ORF">BC351_39765</name>
</gene>
<dbReference type="Gene3D" id="3.90.79.10">
    <property type="entry name" value="Nucleoside Triphosphate Pyrophosphohydrolase"/>
    <property type="match status" value="1"/>
</dbReference>
<dbReference type="AlphaFoldDB" id="A0A1V4H9V3"/>
<accession>A0A1V4H9V3</accession>
<dbReference type="CDD" id="cd04692">
    <property type="entry name" value="NUDIX_Hydrolase"/>
    <property type="match status" value="1"/>
</dbReference>
<dbReference type="InterPro" id="IPR015797">
    <property type="entry name" value="NUDIX_hydrolase-like_dom_sf"/>
</dbReference>
<dbReference type="EMBL" id="MBTG01000055">
    <property type="protein sequence ID" value="OPH47770.1"/>
    <property type="molecule type" value="Genomic_DNA"/>
</dbReference>
<proteinExistence type="predicted"/>
<dbReference type="SUPFAM" id="SSF55811">
    <property type="entry name" value="Nudix"/>
    <property type="match status" value="1"/>
</dbReference>
<dbReference type="GO" id="GO:0016787">
    <property type="term" value="F:hydrolase activity"/>
    <property type="evidence" value="ECO:0007669"/>
    <property type="project" value="UniProtKB-KW"/>
</dbReference>
<evidence type="ECO:0000259" key="1">
    <source>
        <dbReference type="PROSITE" id="PS51462"/>
    </source>
</evidence>
<organism evidence="2 3">
    <name type="scientific">Paenibacillus ferrarius</name>
    <dbReference type="NCBI Taxonomy" id="1469647"/>
    <lineage>
        <taxon>Bacteria</taxon>
        <taxon>Bacillati</taxon>
        <taxon>Bacillota</taxon>
        <taxon>Bacilli</taxon>
        <taxon>Bacillales</taxon>
        <taxon>Paenibacillaceae</taxon>
        <taxon>Paenibacillus</taxon>
    </lineage>
</organism>
<comment type="caution">
    <text evidence="2">The sequence shown here is derived from an EMBL/GenBank/DDBJ whole genome shotgun (WGS) entry which is preliminary data.</text>
</comment>
<dbReference type="InterPro" id="IPR000086">
    <property type="entry name" value="NUDIX_hydrolase_dom"/>
</dbReference>